<dbReference type="SMART" id="SM00062">
    <property type="entry name" value="PBPb"/>
    <property type="match status" value="1"/>
</dbReference>
<evidence type="ECO:0000259" key="3">
    <source>
        <dbReference type="SMART" id="SM00062"/>
    </source>
</evidence>
<dbReference type="EMBL" id="CYYU01000001">
    <property type="protein sequence ID" value="CUN45206.1"/>
    <property type="molecule type" value="Genomic_DNA"/>
</dbReference>
<reference evidence="4 5" key="1">
    <citation type="submission" date="2015-09" db="EMBL/GenBank/DDBJ databases">
        <authorList>
            <consortium name="Pathogen Informatics"/>
        </authorList>
    </citation>
    <scope>NUCLEOTIDE SEQUENCE [LARGE SCALE GENOMIC DNA]</scope>
    <source>
        <strain evidence="4 5">2789STDY5608828</strain>
    </source>
</reference>
<protein>
    <submittedName>
        <fullName evidence="4">Alkanesulfonate transporter substrate-binding subunit</fullName>
    </submittedName>
</protein>
<dbReference type="Proteomes" id="UP000095546">
    <property type="component" value="Unassembled WGS sequence"/>
</dbReference>
<dbReference type="STRING" id="187979.ERS852385_00492"/>
<gene>
    <name evidence="4" type="ORF">ERS852385_00492</name>
</gene>
<name>A0A173X239_9FIRM</name>
<accession>A0A173X239</accession>
<evidence type="ECO:0000313" key="5">
    <source>
        <dbReference type="Proteomes" id="UP000095546"/>
    </source>
</evidence>
<dbReference type="AlphaFoldDB" id="A0A173X239"/>
<dbReference type="InterPro" id="IPR001638">
    <property type="entry name" value="Solute-binding_3/MltF_N"/>
</dbReference>
<feature type="chain" id="PRO_5039231298" evidence="2">
    <location>
        <begin position="24"/>
        <end position="319"/>
    </location>
</feature>
<dbReference type="Gene3D" id="3.40.190.10">
    <property type="entry name" value="Periplasmic binding protein-like II"/>
    <property type="match status" value="2"/>
</dbReference>
<dbReference type="PROSITE" id="PS51257">
    <property type="entry name" value="PROKAR_LIPOPROTEIN"/>
    <property type="match status" value="1"/>
</dbReference>
<evidence type="ECO:0000313" key="4">
    <source>
        <dbReference type="EMBL" id="CUN45206.1"/>
    </source>
</evidence>
<feature type="signal peptide" evidence="2">
    <location>
        <begin position="1"/>
        <end position="23"/>
    </location>
</feature>
<dbReference type="SUPFAM" id="SSF53850">
    <property type="entry name" value="Periplasmic binding protein-like II"/>
    <property type="match status" value="1"/>
</dbReference>
<dbReference type="Pfam" id="PF09084">
    <property type="entry name" value="NMT1"/>
    <property type="match status" value="1"/>
</dbReference>
<dbReference type="PANTHER" id="PTHR30024">
    <property type="entry name" value="ALIPHATIC SULFONATES-BINDING PROTEIN-RELATED"/>
    <property type="match status" value="1"/>
</dbReference>
<keyword evidence="2" id="KW-0732">Signal</keyword>
<dbReference type="eggNOG" id="COG0715">
    <property type="taxonomic scope" value="Bacteria"/>
</dbReference>
<sequence>MKMKIWKSVGCLALAAAAMLAVAGCGTGSQSAGSGKMQELSIGLMPDTDSLPFLIAEEKGYFADEGVKVNLKPFKSAMDRDSAMQSGHLDGAVSDMLAAAFAKDGGFDVKVTSSTDGSYKLIAGKAEPAADVKGLRGKDVSVSRNTIIEYVTDEILAKDGLKGDDINKVIIPQIPTRLEMLQNGKLAAATLPEPMASIAIYNGGRLLKSSDDLGINPGVILFTDKATKDKQKEIQAMYRAYNRAVDYLNNAPREEYIDFVIEKAGFPPAAKEALKLPTYHKAALPKEQDVTDCIKWLNDKDLVKETYGYDDLVINLLGE</sequence>
<comment type="similarity">
    <text evidence="1">Belongs to the bacterial solute-binding protein SsuA/TauA family.</text>
</comment>
<feature type="domain" description="Solute-binding protein family 3/N-terminal" evidence="3">
    <location>
        <begin position="39"/>
        <end position="251"/>
    </location>
</feature>
<evidence type="ECO:0000256" key="2">
    <source>
        <dbReference type="SAM" id="SignalP"/>
    </source>
</evidence>
<proteinExistence type="inferred from homology"/>
<dbReference type="InterPro" id="IPR015168">
    <property type="entry name" value="SsuA/THI5"/>
</dbReference>
<evidence type="ECO:0000256" key="1">
    <source>
        <dbReference type="ARBA" id="ARBA00010742"/>
    </source>
</evidence>
<keyword evidence="5" id="KW-1185">Reference proteome</keyword>
<organism evidence="4 5">
    <name type="scientific">Mitsuokella jalaludinii</name>
    <dbReference type="NCBI Taxonomy" id="187979"/>
    <lineage>
        <taxon>Bacteria</taxon>
        <taxon>Bacillati</taxon>
        <taxon>Bacillota</taxon>
        <taxon>Negativicutes</taxon>
        <taxon>Selenomonadales</taxon>
        <taxon>Selenomonadaceae</taxon>
        <taxon>Mitsuokella</taxon>
    </lineage>
</organism>